<comment type="caution">
    <text evidence="1">The sequence shown here is derived from an EMBL/GenBank/DDBJ whole genome shotgun (WGS) entry which is preliminary data.</text>
</comment>
<dbReference type="EMBL" id="PCTL01000033">
    <property type="protein sequence ID" value="PIP73029.1"/>
    <property type="molecule type" value="Genomic_DNA"/>
</dbReference>
<protein>
    <submittedName>
        <fullName evidence="1">Uncharacterized protein</fullName>
    </submittedName>
</protein>
<gene>
    <name evidence="1" type="ORF">COW88_03445</name>
</gene>
<accession>A0A2H0CTK9</accession>
<evidence type="ECO:0000313" key="2">
    <source>
        <dbReference type="Proteomes" id="UP000230638"/>
    </source>
</evidence>
<dbReference type="AlphaFoldDB" id="A0A2H0CTK9"/>
<dbReference type="Proteomes" id="UP000230638">
    <property type="component" value="Unassembled WGS sequence"/>
</dbReference>
<reference evidence="1 2" key="1">
    <citation type="submission" date="2017-09" db="EMBL/GenBank/DDBJ databases">
        <title>Depth-based differentiation of microbial function through sediment-hosted aquifers and enrichment of novel symbionts in the deep terrestrial subsurface.</title>
        <authorList>
            <person name="Probst A.J."/>
            <person name="Ladd B."/>
            <person name="Jarett J.K."/>
            <person name="Geller-Mcgrath D.E."/>
            <person name="Sieber C.M."/>
            <person name="Emerson J.B."/>
            <person name="Anantharaman K."/>
            <person name="Thomas B.C."/>
            <person name="Malmstrom R."/>
            <person name="Stieglmeier M."/>
            <person name="Klingl A."/>
            <person name="Woyke T."/>
            <person name="Ryan C.M."/>
            <person name="Banfield J.F."/>
        </authorList>
    </citation>
    <scope>NUCLEOTIDE SEQUENCE [LARGE SCALE GENOMIC DNA]</scope>
    <source>
        <strain evidence="1">CG22_combo_CG10-13_8_21_14_all_47_15</strain>
    </source>
</reference>
<proteinExistence type="predicted"/>
<evidence type="ECO:0000313" key="1">
    <source>
        <dbReference type="EMBL" id="PIP73029.1"/>
    </source>
</evidence>
<organism evidence="1 2">
    <name type="scientific">Candidatus Lloydbacteria bacterium CG22_combo_CG10-13_8_21_14_all_47_15</name>
    <dbReference type="NCBI Taxonomy" id="1974635"/>
    <lineage>
        <taxon>Bacteria</taxon>
        <taxon>Candidatus Lloydiibacteriota</taxon>
    </lineage>
</organism>
<sequence length="89" mass="9955">MKAHNNDTIQEVEEILAKITHIVMEKGLPNGKIRYVVTSDSKKPRHGDSIIFYPCVWVGDTPPQKSGRVKLHVVRGERGRQAIRAIPAA</sequence>
<name>A0A2H0CTK9_9BACT</name>